<sequence>MERHATSSVILSDSVFMRDSLSGIERILSNERLNAHILIVEWSDPDSIGNQYPVRTTDIDLNKEKDERVDKTTHAGLEATRLKSEDISSTDDERIKENIERDTRPISSRAWWFLVIGGIIAAIIAWLAKRKG</sequence>
<reference evidence="2 3" key="1">
    <citation type="journal article" date="2019" name="Nat. Med.">
        <title>A library of human gut bacterial isolates paired with longitudinal multiomics data enables mechanistic microbiome research.</title>
        <authorList>
            <person name="Poyet M."/>
            <person name="Groussin M."/>
            <person name="Gibbons S.M."/>
            <person name="Avila-Pacheco J."/>
            <person name="Jiang X."/>
            <person name="Kearney S.M."/>
            <person name="Perrotta A.R."/>
            <person name="Berdy B."/>
            <person name="Zhao S."/>
            <person name="Lieberman T.D."/>
            <person name="Swanson P.K."/>
            <person name="Smith M."/>
            <person name="Roesemann S."/>
            <person name="Alexander J.E."/>
            <person name="Rich S.A."/>
            <person name="Livny J."/>
            <person name="Vlamakis H."/>
            <person name="Clish C."/>
            <person name="Bullock K."/>
            <person name="Deik A."/>
            <person name="Scott J."/>
            <person name="Pierce K.A."/>
            <person name="Xavier R.J."/>
            <person name="Alm E.J."/>
        </authorList>
    </citation>
    <scope>NUCLEOTIDE SEQUENCE [LARGE SCALE GENOMIC DNA]</scope>
    <source>
        <strain evidence="2 3">BIOML-A41</strain>
    </source>
</reference>
<proteinExistence type="predicted"/>
<keyword evidence="1" id="KW-0812">Transmembrane</keyword>
<name>A0A6I2MVQ4_PARDI</name>
<keyword evidence="1" id="KW-0472">Membrane</keyword>
<organism evidence="2 3">
    <name type="scientific">Parabacteroides distasonis</name>
    <dbReference type="NCBI Taxonomy" id="823"/>
    <lineage>
        <taxon>Bacteria</taxon>
        <taxon>Pseudomonadati</taxon>
        <taxon>Bacteroidota</taxon>
        <taxon>Bacteroidia</taxon>
        <taxon>Bacteroidales</taxon>
        <taxon>Tannerellaceae</taxon>
        <taxon>Parabacteroides</taxon>
    </lineage>
</organism>
<dbReference type="AlphaFoldDB" id="A0A6I2MVQ4"/>
<gene>
    <name evidence="2" type="ORF">GKD59_08205</name>
</gene>
<dbReference type="EMBL" id="WKLT01000006">
    <property type="protein sequence ID" value="MRY57893.1"/>
    <property type="molecule type" value="Genomic_DNA"/>
</dbReference>
<keyword evidence="1" id="KW-1133">Transmembrane helix</keyword>
<evidence type="ECO:0000256" key="1">
    <source>
        <dbReference type="SAM" id="Phobius"/>
    </source>
</evidence>
<evidence type="ECO:0000313" key="2">
    <source>
        <dbReference type="EMBL" id="MRY57893.1"/>
    </source>
</evidence>
<protein>
    <submittedName>
        <fullName evidence="2">Uncharacterized protein</fullName>
    </submittedName>
</protein>
<evidence type="ECO:0000313" key="3">
    <source>
        <dbReference type="Proteomes" id="UP000463337"/>
    </source>
</evidence>
<dbReference type="RefSeq" id="WP_147378172.1">
    <property type="nucleotide sequence ID" value="NZ_JBDGCP010000020.1"/>
</dbReference>
<comment type="caution">
    <text evidence="2">The sequence shown here is derived from an EMBL/GenBank/DDBJ whole genome shotgun (WGS) entry which is preliminary data.</text>
</comment>
<dbReference type="Proteomes" id="UP000463337">
    <property type="component" value="Unassembled WGS sequence"/>
</dbReference>
<feature type="transmembrane region" description="Helical" evidence="1">
    <location>
        <begin position="110"/>
        <end position="128"/>
    </location>
</feature>
<accession>A0A6I2MVQ4</accession>